<protein>
    <submittedName>
        <fullName evidence="2">HDOD domain protein</fullName>
    </submittedName>
</protein>
<dbReference type="SUPFAM" id="SSF109604">
    <property type="entry name" value="HD-domain/PDEase-like"/>
    <property type="match status" value="1"/>
</dbReference>
<proteinExistence type="predicted"/>
<dbReference type="InterPro" id="IPR013976">
    <property type="entry name" value="HDOD"/>
</dbReference>
<dbReference type="PANTHER" id="PTHR33525:SF4">
    <property type="entry name" value="CYCLIC DI-GMP PHOSPHODIESTERASE CDGJ"/>
    <property type="match status" value="1"/>
</dbReference>
<dbReference type="InterPro" id="IPR052340">
    <property type="entry name" value="RNase_Y/CdgJ"/>
</dbReference>
<dbReference type="Pfam" id="PF08668">
    <property type="entry name" value="HDOD"/>
    <property type="match status" value="1"/>
</dbReference>
<dbReference type="PROSITE" id="PS51833">
    <property type="entry name" value="HDOD"/>
    <property type="match status" value="1"/>
</dbReference>
<keyword evidence="3" id="KW-1185">Reference proteome</keyword>
<sequence>MTATDHRFRPSDQNAGTGTWTLVAPVFDQRRQRSGLWLEIASTPDQAGSLLTLLVERLQEHPPEWLFLVDTTKSLAHYLPLDLNCDQMLVRSLAKDTETTSLNDSVLLGIRGTRAELARVSNADWHIVTDPVGPVSTKPALADGLAGWQQCQALADLGWTAFMMTGNQGANKKQHKADQIALTRLLALVTSDADTDELESLFKSQPRLAFDLLNLVNSPALNLRTPATNFRHAITLLGRRQLQRWLQLLMFTRQTIKGEVNILLWHSALRGRLMELLAQHLSWPAELSDQAFMVGIFSLLDVLMNDQLENLLTPLALPESILTALLGQQGPLGDLLALASAIEQRKTSQVGTLSQRYHLDAVTLLQLQLDSLFWVESFSSPPGN</sequence>
<dbReference type="RefSeq" id="WP_328985700.1">
    <property type="nucleotide sequence ID" value="NZ_CP121472.1"/>
</dbReference>
<dbReference type="EMBL" id="CP121472">
    <property type="protein sequence ID" value="WPL19947.1"/>
    <property type="molecule type" value="Genomic_DNA"/>
</dbReference>
<name>A0ABZ0SJF4_9GAMM</name>
<evidence type="ECO:0000259" key="1">
    <source>
        <dbReference type="PROSITE" id="PS51833"/>
    </source>
</evidence>
<gene>
    <name evidence="2" type="ORF">Thiowin_05102</name>
</gene>
<dbReference type="PANTHER" id="PTHR33525">
    <property type="match status" value="1"/>
</dbReference>
<dbReference type="Gene3D" id="1.10.3210.10">
    <property type="entry name" value="Hypothetical protein af1432"/>
    <property type="match status" value="1"/>
</dbReference>
<evidence type="ECO:0000313" key="3">
    <source>
        <dbReference type="Proteomes" id="UP001432180"/>
    </source>
</evidence>
<organism evidence="2 3">
    <name type="scientific">Thiorhodovibrio winogradskyi</name>
    <dbReference type="NCBI Taxonomy" id="77007"/>
    <lineage>
        <taxon>Bacteria</taxon>
        <taxon>Pseudomonadati</taxon>
        <taxon>Pseudomonadota</taxon>
        <taxon>Gammaproteobacteria</taxon>
        <taxon>Chromatiales</taxon>
        <taxon>Chromatiaceae</taxon>
        <taxon>Thiorhodovibrio</taxon>
    </lineage>
</organism>
<dbReference type="Proteomes" id="UP001432180">
    <property type="component" value="Chromosome"/>
</dbReference>
<reference evidence="2 3" key="1">
    <citation type="journal article" date="2023" name="Microorganisms">
        <title>Thiorhodovibrio frisius and Trv. litoralis spp. nov., Two Novel Members from a Clade of Fastidious Purple Sulfur Bacteria That Exhibit Unique Red-Shifted Light-Harvesting Capabilities.</title>
        <authorList>
            <person name="Methner A."/>
            <person name="Kuzyk S.B."/>
            <person name="Petersen J."/>
            <person name="Bauer S."/>
            <person name="Brinkmann H."/>
            <person name="Sichau K."/>
            <person name="Wanner G."/>
            <person name="Wolf J."/>
            <person name="Neumann-Schaal M."/>
            <person name="Henke P."/>
            <person name="Tank M."/>
            <person name="Sproer C."/>
            <person name="Bunk B."/>
            <person name="Overmann J."/>
        </authorList>
    </citation>
    <scope>NUCLEOTIDE SEQUENCE [LARGE SCALE GENOMIC DNA]</scope>
    <source>
        <strain evidence="2 3">DSM 6702</strain>
    </source>
</reference>
<evidence type="ECO:0000313" key="2">
    <source>
        <dbReference type="EMBL" id="WPL19947.1"/>
    </source>
</evidence>
<accession>A0ABZ0SJF4</accession>
<feature type="domain" description="HDOD" evidence="1">
    <location>
        <begin position="175"/>
        <end position="363"/>
    </location>
</feature>